<protein>
    <submittedName>
        <fullName evidence="3">RNA polymerase I-specific transcription initiation factor rrn3</fullName>
    </submittedName>
</protein>
<dbReference type="GO" id="GO:0001181">
    <property type="term" value="F:RNA polymerase I general transcription initiation factor activity"/>
    <property type="evidence" value="ECO:0007669"/>
    <property type="project" value="InterPro"/>
</dbReference>
<dbReference type="GO" id="GO:0005634">
    <property type="term" value="C:nucleus"/>
    <property type="evidence" value="ECO:0007669"/>
    <property type="project" value="TreeGrafter"/>
</dbReference>
<feature type="region of interest" description="Disordered" evidence="2">
    <location>
        <begin position="30"/>
        <end position="61"/>
    </location>
</feature>
<dbReference type="OMA" id="VCSPAIV"/>
<name>L8X5S5_THACA</name>
<feature type="compositionally biased region" description="Basic and acidic residues" evidence="2">
    <location>
        <begin position="31"/>
        <end position="46"/>
    </location>
</feature>
<dbReference type="OrthoDB" id="26970at2759"/>
<dbReference type="HOGENOM" id="CLU_010579_0_0_1"/>
<dbReference type="STRING" id="983506.L8X5S5"/>
<feature type="compositionally biased region" description="Acidic residues" evidence="2">
    <location>
        <begin position="715"/>
        <end position="724"/>
    </location>
</feature>
<dbReference type="EMBL" id="AFRT01000065">
    <property type="protein sequence ID" value="ELU45560.1"/>
    <property type="molecule type" value="Genomic_DNA"/>
</dbReference>
<gene>
    <name evidence="3" type="ORF">AG1IA_00438</name>
</gene>
<dbReference type="AlphaFoldDB" id="L8X5S5"/>
<reference evidence="3 4" key="1">
    <citation type="journal article" date="2013" name="Nat. Commun.">
        <title>The evolution and pathogenic mechanisms of the rice sheath blight pathogen.</title>
        <authorList>
            <person name="Zheng A."/>
            <person name="Lin R."/>
            <person name="Xu L."/>
            <person name="Qin P."/>
            <person name="Tang C."/>
            <person name="Ai P."/>
            <person name="Zhang D."/>
            <person name="Liu Y."/>
            <person name="Sun Z."/>
            <person name="Feng H."/>
            <person name="Wang Y."/>
            <person name="Chen Y."/>
            <person name="Liang X."/>
            <person name="Fu R."/>
            <person name="Li Q."/>
            <person name="Zhang J."/>
            <person name="Yu X."/>
            <person name="Xie Z."/>
            <person name="Ding L."/>
            <person name="Guan P."/>
            <person name="Tang J."/>
            <person name="Liang Y."/>
            <person name="Wang S."/>
            <person name="Deng Q."/>
            <person name="Li S."/>
            <person name="Zhu J."/>
            <person name="Wang L."/>
            <person name="Liu H."/>
            <person name="Li P."/>
        </authorList>
    </citation>
    <scope>NUCLEOTIDE SEQUENCE [LARGE SCALE GENOMIC DNA]</scope>
    <source>
        <strain evidence="4">AG-1 IA</strain>
    </source>
</reference>
<comment type="similarity">
    <text evidence="1">Belongs to the RRN3 family.</text>
</comment>
<evidence type="ECO:0000313" key="3">
    <source>
        <dbReference type="EMBL" id="ELU45560.1"/>
    </source>
</evidence>
<dbReference type="Pfam" id="PF05327">
    <property type="entry name" value="RRN3"/>
    <property type="match status" value="1"/>
</dbReference>
<dbReference type="PANTHER" id="PTHR12790:SF0">
    <property type="entry name" value="RNA POLYMERASE I-SPECIFIC TRANSCRIPTION INITIATION FACTOR RRN3-RELATED"/>
    <property type="match status" value="1"/>
</dbReference>
<dbReference type="GO" id="GO:0001042">
    <property type="term" value="F:RNA polymerase I core binding"/>
    <property type="evidence" value="ECO:0007669"/>
    <property type="project" value="TreeGrafter"/>
</dbReference>
<accession>L8X5S5</accession>
<proteinExistence type="inferred from homology"/>
<organism evidence="3 4">
    <name type="scientific">Thanatephorus cucumeris (strain AG1-IA)</name>
    <name type="common">Rice sheath blight fungus</name>
    <name type="synonym">Rhizoctonia solani</name>
    <dbReference type="NCBI Taxonomy" id="983506"/>
    <lineage>
        <taxon>Eukaryota</taxon>
        <taxon>Fungi</taxon>
        <taxon>Dikarya</taxon>
        <taxon>Basidiomycota</taxon>
        <taxon>Agaricomycotina</taxon>
        <taxon>Agaricomycetes</taxon>
        <taxon>Cantharellales</taxon>
        <taxon>Ceratobasidiaceae</taxon>
        <taxon>Rhizoctonia</taxon>
        <taxon>Rhizoctonia solani AG-1</taxon>
    </lineage>
</organism>
<dbReference type="PANTHER" id="PTHR12790">
    <property type="entry name" value="TRANSCRIPTION INITIATION FACTOR IA RRN3"/>
    <property type="match status" value="1"/>
</dbReference>
<dbReference type="Proteomes" id="UP000011668">
    <property type="component" value="Unassembled WGS sequence"/>
</dbReference>
<sequence length="764" mass="85446">MKPPAHVPSTKVLADQHTRYHLKQVPMLLRENSESRKRRLDPEDVTTKSSRIRSVAPPPKSLKRDDLFRKDMYLTFVKNALRERLKGNSEPFHELVGQFSPAKFGEPTEGSTAQLRSWIAALSHVVSSLERSHAPLVEAVLATPWMTLDDAFAATYTNFVGTLVSARPEYMSSVLSRCIQAFIYQSYGFLGRNFNGDSSPLTRRIICNRVHNLLSHLLGLIPTLPLMLQPIITSYFPHKKLSKLAQTTYIRNLLTLSGYCPALSDAILSLIVERAQQIDVEIQVELEDLDDDNDPEGGDIFNLDGFDSVIGEEDHLQNPVFGDEDEEEILDGLSDISSENGDLAEDDVAEGPSNVKHIQDMVSKLDAMLNLVFEHLAAIPSETLSSFPSSSTKQPPIIPVTPERQLEIRHSQLWNLIAIFKRTIVKTHKSRYTQFLLFWYSSLHADFTDVFLGVLMDRLMDTTLPDMARVGAASYVASFISRAKHIDTANARAVIGVLCDYLRDTVDKVEELEARDSNFTPVVSQYALFYAIAQAVFLIYCFRWRELGEDPDELLVEGDESPKLWMPDLLVVQRAIMSALNPLKICAVNVVQQFARVSNSTGFVYCFTILESNRRSDLATAETPPPQYGTRLKIDPKHARLMRDPALDADLNAFFPFDPYKLPISHKYIDHVYREWSSVALEEDEDSDEEEEEEEEEEEVLPEPQPQSPVGSDGTESESDDESEGSVARSAASLDPAGIPIPGSTADLLGVSFGGMSISPGVHR</sequence>
<dbReference type="InterPro" id="IPR007991">
    <property type="entry name" value="RNA_pol_I_trans_ini_fac_RRN3"/>
</dbReference>
<comment type="caution">
    <text evidence="3">The sequence shown here is derived from an EMBL/GenBank/DDBJ whole genome shotgun (WGS) entry which is preliminary data.</text>
</comment>
<keyword evidence="4" id="KW-1185">Reference proteome</keyword>
<keyword evidence="3" id="KW-0648">Protein biosynthesis</keyword>
<feature type="region of interest" description="Disordered" evidence="2">
    <location>
        <begin position="679"/>
        <end position="764"/>
    </location>
</feature>
<keyword evidence="3" id="KW-0396">Initiation factor</keyword>
<feature type="compositionally biased region" description="Acidic residues" evidence="2">
    <location>
        <begin position="681"/>
        <end position="701"/>
    </location>
</feature>
<evidence type="ECO:0000313" key="4">
    <source>
        <dbReference type="Proteomes" id="UP000011668"/>
    </source>
</evidence>
<evidence type="ECO:0000256" key="2">
    <source>
        <dbReference type="SAM" id="MobiDB-lite"/>
    </source>
</evidence>
<dbReference type="GO" id="GO:0003743">
    <property type="term" value="F:translation initiation factor activity"/>
    <property type="evidence" value="ECO:0007669"/>
    <property type="project" value="UniProtKB-KW"/>
</dbReference>
<dbReference type="GO" id="GO:0006361">
    <property type="term" value="P:transcription initiation at RNA polymerase I promoter"/>
    <property type="evidence" value="ECO:0007669"/>
    <property type="project" value="InterPro"/>
</dbReference>
<evidence type="ECO:0000256" key="1">
    <source>
        <dbReference type="ARBA" id="ARBA00010098"/>
    </source>
</evidence>